<name>A0AAV7ZMC3_9EUKA</name>
<feature type="domain" description="OBG-type G" evidence="4">
    <location>
        <begin position="7"/>
        <end position="260"/>
    </location>
</feature>
<dbReference type="InterPro" id="IPR031167">
    <property type="entry name" value="G_OBG"/>
</dbReference>
<reference evidence="5" key="1">
    <citation type="submission" date="2022-08" db="EMBL/GenBank/DDBJ databases">
        <title>Novel sulphate-reducing endosymbionts in the free-living metamonad Anaeramoeba.</title>
        <authorList>
            <person name="Jerlstrom-Hultqvist J."/>
            <person name="Cepicka I."/>
            <person name="Gallot-Lavallee L."/>
            <person name="Salas-Leiva D."/>
            <person name="Curtis B.A."/>
            <person name="Zahonova K."/>
            <person name="Pipaliya S."/>
            <person name="Dacks J."/>
            <person name="Roger A.J."/>
        </authorList>
    </citation>
    <scope>NUCLEOTIDE SEQUENCE</scope>
    <source>
        <strain evidence="5">Busselton2</strain>
    </source>
</reference>
<dbReference type="GO" id="GO:0005737">
    <property type="term" value="C:cytoplasm"/>
    <property type="evidence" value="ECO:0007669"/>
    <property type="project" value="TreeGrafter"/>
</dbReference>
<evidence type="ECO:0000256" key="2">
    <source>
        <dbReference type="ARBA" id="ARBA00022741"/>
    </source>
</evidence>
<dbReference type="GO" id="GO:0046872">
    <property type="term" value="F:metal ion binding"/>
    <property type="evidence" value="ECO:0007669"/>
    <property type="project" value="UniProtKB-KW"/>
</dbReference>
<dbReference type="GO" id="GO:0005525">
    <property type="term" value="F:GTP binding"/>
    <property type="evidence" value="ECO:0007669"/>
    <property type="project" value="InterPro"/>
</dbReference>
<accession>A0AAV7ZMC3</accession>
<comment type="caution">
    <text evidence="5">The sequence shown here is derived from an EMBL/GenBank/DDBJ whole genome shotgun (WGS) entry which is preliminary data.</text>
</comment>
<dbReference type="EMBL" id="JANTQA010000029">
    <property type="protein sequence ID" value="KAJ3441602.1"/>
    <property type="molecule type" value="Genomic_DNA"/>
</dbReference>
<dbReference type="GO" id="GO:0005524">
    <property type="term" value="F:ATP binding"/>
    <property type="evidence" value="ECO:0007669"/>
    <property type="project" value="UniProtKB-KW"/>
</dbReference>
<dbReference type="InterPro" id="IPR023192">
    <property type="entry name" value="TGS-like_dom_sf"/>
</dbReference>
<keyword evidence="2" id="KW-0547">Nucleotide-binding</keyword>
<evidence type="ECO:0000313" key="6">
    <source>
        <dbReference type="Proteomes" id="UP001146793"/>
    </source>
</evidence>
<keyword evidence="1" id="KW-0479">Metal-binding</keyword>
<keyword evidence="3" id="KW-0067">ATP-binding</keyword>
<gene>
    <name evidence="5" type="ORF">M0812_13615</name>
</gene>
<evidence type="ECO:0000256" key="1">
    <source>
        <dbReference type="ARBA" id="ARBA00022723"/>
    </source>
</evidence>
<evidence type="ECO:0000256" key="3">
    <source>
        <dbReference type="ARBA" id="ARBA00022840"/>
    </source>
</evidence>
<dbReference type="Pfam" id="PF01926">
    <property type="entry name" value="MMR_HSR1"/>
    <property type="match status" value="1"/>
</dbReference>
<protein>
    <submittedName>
        <fullName evidence="5">Obg gtpase family</fullName>
    </submittedName>
</protein>
<evidence type="ECO:0000313" key="5">
    <source>
        <dbReference type="EMBL" id="KAJ3441602.1"/>
    </source>
</evidence>
<dbReference type="Proteomes" id="UP001146793">
    <property type="component" value="Unassembled WGS sequence"/>
</dbReference>
<dbReference type="PROSITE" id="PS51710">
    <property type="entry name" value="G_OBG"/>
    <property type="match status" value="1"/>
</dbReference>
<dbReference type="InterPro" id="IPR013029">
    <property type="entry name" value="YchF_C"/>
</dbReference>
<dbReference type="SUPFAM" id="SSF52540">
    <property type="entry name" value="P-loop containing nucleoside triphosphate hydrolases"/>
    <property type="match status" value="1"/>
</dbReference>
<dbReference type="InterPro" id="IPR012675">
    <property type="entry name" value="Beta-grasp_dom_sf"/>
</dbReference>
<dbReference type="PIRSF" id="PIRSF006641">
    <property type="entry name" value="CHP00092"/>
    <property type="match status" value="1"/>
</dbReference>
<dbReference type="InterPro" id="IPR027417">
    <property type="entry name" value="P-loop_NTPase"/>
</dbReference>
<dbReference type="GO" id="GO:0016887">
    <property type="term" value="F:ATP hydrolysis activity"/>
    <property type="evidence" value="ECO:0007669"/>
    <property type="project" value="InterPro"/>
</dbReference>
<dbReference type="Gene3D" id="3.10.20.30">
    <property type="match status" value="1"/>
</dbReference>
<dbReference type="InterPro" id="IPR012676">
    <property type="entry name" value="TGS-like"/>
</dbReference>
<dbReference type="PANTHER" id="PTHR23305:SF18">
    <property type="entry name" value="OBG-TYPE G DOMAIN-CONTAINING PROTEIN"/>
    <property type="match status" value="1"/>
</dbReference>
<dbReference type="Gene3D" id="3.40.50.300">
    <property type="entry name" value="P-loop containing nucleotide triphosphate hydrolases"/>
    <property type="match status" value="1"/>
</dbReference>
<dbReference type="PRINTS" id="PR00326">
    <property type="entry name" value="GTP1OBG"/>
</dbReference>
<dbReference type="PANTHER" id="PTHR23305">
    <property type="entry name" value="OBG GTPASE FAMILY"/>
    <property type="match status" value="1"/>
</dbReference>
<dbReference type="SUPFAM" id="SSF81271">
    <property type="entry name" value="TGS-like"/>
    <property type="match status" value="1"/>
</dbReference>
<organism evidence="5 6">
    <name type="scientific">Anaeramoeba flamelloides</name>
    <dbReference type="NCBI Taxonomy" id="1746091"/>
    <lineage>
        <taxon>Eukaryota</taxon>
        <taxon>Metamonada</taxon>
        <taxon>Anaeramoebidae</taxon>
        <taxon>Anaeramoeba</taxon>
    </lineage>
</organism>
<dbReference type="Pfam" id="PF06071">
    <property type="entry name" value="YchF-GTPase_C"/>
    <property type="match status" value="1"/>
</dbReference>
<dbReference type="AlphaFoldDB" id="A0AAV7ZMC3"/>
<dbReference type="Gene3D" id="1.10.150.300">
    <property type="entry name" value="TGS-like domain"/>
    <property type="match status" value="1"/>
</dbReference>
<proteinExistence type="predicted"/>
<dbReference type="InterPro" id="IPR006073">
    <property type="entry name" value="GTP-bd"/>
</dbReference>
<dbReference type="InterPro" id="IPR004396">
    <property type="entry name" value="ATPase_YchF/OLA1"/>
</dbReference>
<sequence>MNNTTDFKIGLVGLTNVGKTTIYNLLTSSNSTVQKYPFTTIDTNTNKLISRDENVESLFKHFEIESKTHLERKKIFLCDVAGLVRGSSKGNGLGNLFLNHFNKCDVIIHVVRNFECEEVTNTEDNIDPVRDIRIVETELVSFDISQLTKEINRSSNQKKETLLKFKKYLAEKNHPMRLGEWNDEELLIIKELNLLTMKPEIFLINVSEKDLTNTNDEKLIEIQDYVEKTTKDPIITFCPIQEQKFVNLGNEKEEMKEFTSKIPEFISTILSTMGLITVYLHCEEFVESYKIPVGTSLGKVAGLIHKMFEEKFLYANVYNIKDLNEYHDLNLIKENGRYFKKGKNEYAEDGDIITFNFSTEENSNN</sequence>
<evidence type="ECO:0000259" key="4">
    <source>
        <dbReference type="PROSITE" id="PS51710"/>
    </source>
</evidence>